<protein>
    <submittedName>
        <fullName evidence="2">Uncharacterized protein</fullName>
    </submittedName>
</protein>
<keyword evidence="3" id="KW-1185">Reference proteome</keyword>
<gene>
    <name evidence="2" type="ORF">NliqN6_1583</name>
</gene>
<reference evidence="2" key="1">
    <citation type="submission" date="2020-07" db="EMBL/GenBank/DDBJ databases">
        <title>Draft Genome Sequence of a Deep-Sea Yeast, Naganishia (Cryptococcus) liquefaciens strain N6.</title>
        <authorList>
            <person name="Han Y.W."/>
            <person name="Kajitani R."/>
            <person name="Morimoto H."/>
            <person name="Parhat M."/>
            <person name="Tsubouchi H."/>
            <person name="Bakenova O."/>
            <person name="Ogata M."/>
            <person name="Argunhan B."/>
            <person name="Aoki R."/>
            <person name="Kajiwara S."/>
            <person name="Itoh T."/>
            <person name="Iwasaki H."/>
        </authorList>
    </citation>
    <scope>NUCLEOTIDE SEQUENCE</scope>
    <source>
        <strain evidence="2">N6</strain>
    </source>
</reference>
<feature type="region of interest" description="Disordered" evidence="1">
    <location>
        <begin position="106"/>
        <end position="126"/>
    </location>
</feature>
<dbReference type="AlphaFoldDB" id="A0A8H3YEY7"/>
<proteinExistence type="predicted"/>
<sequence length="219" mass="22999">MNRKIPVKTFETGLPTPCAARWSLGVRSGRKGTSVQLKVSGGDPMFSPGSALAAKDLQCESTRTVDPIHASMPPLTDLKSSLSVVSRPSLQNDDIPAVVIDRDDIGPPPGAYLSHDPSRPEPADATCNSKLSFPPSPWLHSSAQAFLVTDHPASECRINLFAALAFVHPNGERESPGMADLPDVLLGGKAGSWSGALSDPGDQLLAAEVTMLKAAVQAQ</sequence>
<name>A0A8H3YEY7_9TREE</name>
<organism evidence="2 3">
    <name type="scientific">Naganishia liquefaciens</name>
    <dbReference type="NCBI Taxonomy" id="104408"/>
    <lineage>
        <taxon>Eukaryota</taxon>
        <taxon>Fungi</taxon>
        <taxon>Dikarya</taxon>
        <taxon>Basidiomycota</taxon>
        <taxon>Agaricomycotina</taxon>
        <taxon>Tremellomycetes</taxon>
        <taxon>Filobasidiales</taxon>
        <taxon>Filobasidiaceae</taxon>
        <taxon>Naganishia</taxon>
    </lineage>
</organism>
<evidence type="ECO:0000256" key="1">
    <source>
        <dbReference type="SAM" id="MobiDB-lite"/>
    </source>
</evidence>
<comment type="caution">
    <text evidence="2">The sequence shown here is derived from an EMBL/GenBank/DDBJ whole genome shotgun (WGS) entry which is preliminary data.</text>
</comment>
<dbReference type="Proteomes" id="UP000620104">
    <property type="component" value="Unassembled WGS sequence"/>
</dbReference>
<dbReference type="EMBL" id="BLZA01000011">
    <property type="protein sequence ID" value="GHJ85181.1"/>
    <property type="molecule type" value="Genomic_DNA"/>
</dbReference>
<evidence type="ECO:0000313" key="2">
    <source>
        <dbReference type="EMBL" id="GHJ85181.1"/>
    </source>
</evidence>
<accession>A0A8H3YEY7</accession>
<evidence type="ECO:0000313" key="3">
    <source>
        <dbReference type="Proteomes" id="UP000620104"/>
    </source>
</evidence>